<evidence type="ECO:0000313" key="2">
    <source>
        <dbReference type="EMBL" id="VEB43433.1"/>
    </source>
</evidence>
<accession>A0A447TEX8</accession>
<dbReference type="EMBL" id="LR134182">
    <property type="protein sequence ID" value="VEB43433.1"/>
    <property type="molecule type" value="Genomic_DNA"/>
</dbReference>
<dbReference type="Proteomes" id="UP000275777">
    <property type="component" value="Chromosome"/>
</dbReference>
<feature type="compositionally biased region" description="Polar residues" evidence="1">
    <location>
        <begin position="1"/>
        <end position="11"/>
    </location>
</feature>
<proteinExistence type="predicted"/>
<name>A0A447TEX8_CHRVL</name>
<evidence type="ECO:0000256" key="1">
    <source>
        <dbReference type="SAM" id="MobiDB-lite"/>
    </source>
</evidence>
<protein>
    <submittedName>
        <fullName evidence="2">Uncharacterized protein</fullName>
    </submittedName>
</protein>
<evidence type="ECO:0000313" key="3">
    <source>
        <dbReference type="Proteomes" id="UP000275777"/>
    </source>
</evidence>
<reference evidence="2 3" key="1">
    <citation type="submission" date="2018-12" db="EMBL/GenBank/DDBJ databases">
        <authorList>
            <consortium name="Pathogen Informatics"/>
        </authorList>
    </citation>
    <scope>NUCLEOTIDE SEQUENCE [LARGE SCALE GENOMIC DNA]</scope>
    <source>
        <strain evidence="2 3">NCTC9695</strain>
    </source>
</reference>
<gene>
    <name evidence="2" type="ORF">NCTC9695_03891</name>
</gene>
<feature type="region of interest" description="Disordered" evidence="1">
    <location>
        <begin position="1"/>
        <end position="62"/>
    </location>
</feature>
<sequence>MKPSAWNNGDSPSPAASAKLTRGDSLASPSASFNSGLRLARTSFSDRPPQFSMDSRPPAQWA</sequence>
<organism evidence="2 3">
    <name type="scientific">Chromobacterium violaceum</name>
    <dbReference type="NCBI Taxonomy" id="536"/>
    <lineage>
        <taxon>Bacteria</taxon>
        <taxon>Pseudomonadati</taxon>
        <taxon>Pseudomonadota</taxon>
        <taxon>Betaproteobacteria</taxon>
        <taxon>Neisseriales</taxon>
        <taxon>Chromobacteriaceae</taxon>
        <taxon>Chromobacterium</taxon>
    </lineage>
</organism>
<dbReference type="AlphaFoldDB" id="A0A447TEX8"/>